<keyword evidence="2" id="KW-1185">Reference proteome</keyword>
<sequence>MHPAAESGRICAVAGQTQREMRRWAEAYPGLFAAKPFDDALYSTLALAMAFSGPTLDSGQQRMANRATLWCFALDWQVDYVASSAEEAAAIARRCMAAAGGADPDPDDELTAFLAEVRDELAGADAYPVLGPVWREELRRMLDAMVREHQWKAAGVARPSFEEYLDNADNLGFSFVFVAHWIHTSQPPSAVDIDDVRLASWAVQRVIRLLNDLATYDRDVKWGDLNALMLGPDRTAVGQHVRVLADEARRLIAPLRDRQPALADYLERQMEFCVGFYGVTDYWGAL</sequence>
<dbReference type="KEGG" id="pfla:Pflav_058610"/>
<reference evidence="1 2" key="1">
    <citation type="submission" date="2020-03" db="EMBL/GenBank/DDBJ databases">
        <title>Whole genome shotgun sequence of Phytohabitans flavus NBRC 107702.</title>
        <authorList>
            <person name="Komaki H."/>
            <person name="Tamura T."/>
        </authorList>
    </citation>
    <scope>NUCLEOTIDE SEQUENCE [LARGE SCALE GENOMIC DNA]</scope>
    <source>
        <strain evidence="1 2">NBRC 107702</strain>
    </source>
</reference>
<dbReference type="InterPro" id="IPR008949">
    <property type="entry name" value="Isoprenoid_synthase_dom_sf"/>
</dbReference>
<protein>
    <recommendedName>
        <fullName evidence="3">Terpene synthase</fullName>
    </recommendedName>
</protein>
<evidence type="ECO:0000313" key="2">
    <source>
        <dbReference type="Proteomes" id="UP000502508"/>
    </source>
</evidence>
<dbReference type="EMBL" id="AP022870">
    <property type="protein sequence ID" value="BCB79451.1"/>
    <property type="molecule type" value="Genomic_DNA"/>
</dbReference>
<dbReference type="Pfam" id="PF19086">
    <property type="entry name" value="Terpene_syn_C_2"/>
    <property type="match status" value="1"/>
</dbReference>
<evidence type="ECO:0008006" key="3">
    <source>
        <dbReference type="Google" id="ProtNLM"/>
    </source>
</evidence>
<reference evidence="1 2" key="2">
    <citation type="submission" date="2020-03" db="EMBL/GenBank/DDBJ databases">
        <authorList>
            <person name="Ichikawa N."/>
            <person name="Kimura A."/>
            <person name="Kitahashi Y."/>
            <person name="Uohara A."/>
        </authorList>
    </citation>
    <scope>NUCLEOTIDE SEQUENCE [LARGE SCALE GENOMIC DNA]</scope>
    <source>
        <strain evidence="1 2">NBRC 107702</strain>
    </source>
</reference>
<name>A0A6F8Y0F3_9ACTN</name>
<evidence type="ECO:0000313" key="1">
    <source>
        <dbReference type="EMBL" id="BCB79451.1"/>
    </source>
</evidence>
<dbReference type="Gene3D" id="1.10.600.10">
    <property type="entry name" value="Farnesyl Diphosphate Synthase"/>
    <property type="match status" value="1"/>
</dbReference>
<dbReference type="Proteomes" id="UP000502508">
    <property type="component" value="Chromosome"/>
</dbReference>
<accession>A0A6F8Y0F3</accession>
<dbReference type="AlphaFoldDB" id="A0A6F8Y0F3"/>
<dbReference type="SUPFAM" id="SSF48576">
    <property type="entry name" value="Terpenoid synthases"/>
    <property type="match status" value="1"/>
</dbReference>
<proteinExistence type="predicted"/>
<gene>
    <name evidence="1" type="ORF">Pflav_058610</name>
</gene>
<organism evidence="1 2">
    <name type="scientific">Phytohabitans flavus</name>
    <dbReference type="NCBI Taxonomy" id="1076124"/>
    <lineage>
        <taxon>Bacteria</taxon>
        <taxon>Bacillati</taxon>
        <taxon>Actinomycetota</taxon>
        <taxon>Actinomycetes</taxon>
        <taxon>Micromonosporales</taxon>
        <taxon>Micromonosporaceae</taxon>
    </lineage>
</organism>